<dbReference type="PANTHER" id="PTHR44227">
    <property type="match status" value="1"/>
</dbReference>
<evidence type="ECO:0000313" key="5">
    <source>
        <dbReference type="EMBL" id="MVN77928.1"/>
    </source>
</evidence>
<feature type="transmembrane region" description="Helical" evidence="4">
    <location>
        <begin position="260"/>
        <end position="283"/>
    </location>
</feature>
<dbReference type="InterPro" id="IPR011990">
    <property type="entry name" value="TPR-like_helical_dom_sf"/>
</dbReference>
<reference evidence="5 6" key="1">
    <citation type="submission" date="2019-12" db="EMBL/GenBank/DDBJ databases">
        <title>Hymenobacter sp. HMF4947 Genome sequencing and assembly.</title>
        <authorList>
            <person name="Kang H."/>
            <person name="Cha I."/>
            <person name="Kim H."/>
            <person name="Joh K."/>
        </authorList>
    </citation>
    <scope>NUCLEOTIDE SEQUENCE [LARGE SCALE GENOMIC DNA]</scope>
    <source>
        <strain evidence="5 6">HMF4947</strain>
    </source>
</reference>
<feature type="transmembrane region" description="Helical" evidence="4">
    <location>
        <begin position="359"/>
        <end position="377"/>
    </location>
</feature>
<evidence type="ECO:0000256" key="2">
    <source>
        <dbReference type="ARBA" id="ARBA00022803"/>
    </source>
</evidence>
<dbReference type="SMART" id="SM00028">
    <property type="entry name" value="TPR"/>
    <property type="match status" value="5"/>
</dbReference>
<dbReference type="PANTHER" id="PTHR44227:SF3">
    <property type="entry name" value="PROTEIN O-MANNOSYL-TRANSFERASE TMTC4"/>
    <property type="match status" value="1"/>
</dbReference>
<name>A0A7K1THP0_9BACT</name>
<dbReference type="EMBL" id="WQKZ01000004">
    <property type="protein sequence ID" value="MVN77928.1"/>
    <property type="molecule type" value="Genomic_DNA"/>
</dbReference>
<keyword evidence="1" id="KW-0677">Repeat</keyword>
<dbReference type="Proteomes" id="UP000441336">
    <property type="component" value="Unassembled WGS sequence"/>
</dbReference>
<gene>
    <name evidence="5" type="ORF">GO988_16485</name>
</gene>
<evidence type="ECO:0000256" key="4">
    <source>
        <dbReference type="SAM" id="Phobius"/>
    </source>
</evidence>
<feature type="repeat" description="TPR" evidence="3">
    <location>
        <begin position="175"/>
        <end position="208"/>
    </location>
</feature>
<keyword evidence="4" id="KW-1133">Transmembrane helix</keyword>
<dbReference type="Pfam" id="PF13431">
    <property type="entry name" value="TPR_17"/>
    <property type="match status" value="1"/>
</dbReference>
<feature type="repeat" description="TPR" evidence="3">
    <location>
        <begin position="73"/>
        <end position="106"/>
    </location>
</feature>
<evidence type="ECO:0000256" key="3">
    <source>
        <dbReference type="PROSITE-ProRule" id="PRU00339"/>
    </source>
</evidence>
<dbReference type="Pfam" id="PF14559">
    <property type="entry name" value="TPR_19"/>
    <property type="match status" value="1"/>
</dbReference>
<keyword evidence="2 3" id="KW-0802">TPR repeat</keyword>
<evidence type="ECO:0000313" key="6">
    <source>
        <dbReference type="Proteomes" id="UP000441336"/>
    </source>
</evidence>
<organism evidence="5 6">
    <name type="scientific">Hymenobacter ginkgonis</name>
    <dbReference type="NCBI Taxonomy" id="2682976"/>
    <lineage>
        <taxon>Bacteria</taxon>
        <taxon>Pseudomonadati</taxon>
        <taxon>Bacteroidota</taxon>
        <taxon>Cytophagia</taxon>
        <taxon>Cytophagales</taxon>
        <taxon>Hymenobacteraceae</taxon>
        <taxon>Hymenobacter</taxon>
    </lineage>
</organism>
<dbReference type="AlphaFoldDB" id="A0A7K1THP0"/>
<evidence type="ECO:0000256" key="1">
    <source>
        <dbReference type="ARBA" id="ARBA00022737"/>
    </source>
</evidence>
<proteinExistence type="predicted"/>
<dbReference type="SUPFAM" id="SSF48452">
    <property type="entry name" value="TPR-like"/>
    <property type="match status" value="1"/>
</dbReference>
<feature type="transmembrane region" description="Helical" evidence="4">
    <location>
        <begin position="330"/>
        <end position="347"/>
    </location>
</feature>
<sequence>MNDSQTDYLPRVQLLLSQQRHVQAATELRRQLSLDPYDYVAHALLAVCLLEQEEFGEARSEAELAIHLAPEYDFAFYTLALVEHRQHRTAEALAAINQALALDPTDADYYHLLGSLRLASGQWQAALQATQTGLQFDAEHAGLHSLQARALARQGRRQEASDAARSALGYGSESSSIHAQAGWVALETNHSQEALAHFREALRLDPTSEFARAGLVEALKARYWVYRTFMRFIYWTNSLSAGVRRGLFLGAYVVARFVPVLLPLYLAFAYMSWFSDVLFESLLRLNRYGRYALSEAQRRHSNHFLALLGVGVAATIGALARPAVPGLGTLGFVALGLLFPLVGTEQLSHRPEQRARSRWAGWALAGIGLASAALAALGLGGGAAGMLFTAFLFGTLAYTWVFALR</sequence>
<dbReference type="RefSeq" id="WP_157567556.1">
    <property type="nucleotide sequence ID" value="NZ_WQKZ01000004.1"/>
</dbReference>
<keyword evidence="6" id="KW-1185">Reference proteome</keyword>
<keyword evidence="4" id="KW-0812">Transmembrane</keyword>
<dbReference type="Pfam" id="PF13432">
    <property type="entry name" value="TPR_16"/>
    <property type="match status" value="1"/>
</dbReference>
<feature type="transmembrane region" description="Helical" evidence="4">
    <location>
        <begin position="383"/>
        <end position="404"/>
    </location>
</feature>
<keyword evidence="4" id="KW-0472">Membrane</keyword>
<dbReference type="InterPro" id="IPR019734">
    <property type="entry name" value="TPR_rpt"/>
</dbReference>
<feature type="transmembrane region" description="Helical" evidence="4">
    <location>
        <begin position="304"/>
        <end position="324"/>
    </location>
</feature>
<dbReference type="InterPro" id="IPR052346">
    <property type="entry name" value="O-mannosyl-transferase_TMTC"/>
</dbReference>
<dbReference type="Gene3D" id="1.25.40.10">
    <property type="entry name" value="Tetratricopeptide repeat domain"/>
    <property type="match status" value="1"/>
</dbReference>
<comment type="caution">
    <text evidence="5">The sequence shown here is derived from an EMBL/GenBank/DDBJ whole genome shotgun (WGS) entry which is preliminary data.</text>
</comment>
<accession>A0A7K1THP0</accession>
<dbReference type="PROSITE" id="PS50005">
    <property type="entry name" value="TPR"/>
    <property type="match status" value="2"/>
</dbReference>
<protein>
    <submittedName>
        <fullName evidence="5">Tetratricopeptide repeat protein</fullName>
    </submittedName>
</protein>